<dbReference type="SMART" id="SM00935">
    <property type="entry name" value="OmpH"/>
    <property type="match status" value="1"/>
</dbReference>
<dbReference type="AlphaFoldDB" id="A0A1F6CA29"/>
<dbReference type="PANTHER" id="PTHR35089:SF1">
    <property type="entry name" value="CHAPERONE PROTEIN SKP"/>
    <property type="match status" value="1"/>
</dbReference>
<dbReference type="EMBL" id="MFKF01000366">
    <property type="protein sequence ID" value="OGG45787.1"/>
    <property type="molecule type" value="Genomic_DNA"/>
</dbReference>
<dbReference type="Proteomes" id="UP000178606">
    <property type="component" value="Unassembled WGS sequence"/>
</dbReference>
<organism evidence="5 6">
    <name type="scientific">Handelsmanbacteria sp. (strain RIFCSPLOWO2_12_FULL_64_10)</name>
    <dbReference type="NCBI Taxonomy" id="1817868"/>
    <lineage>
        <taxon>Bacteria</taxon>
        <taxon>Candidatus Handelsmaniibacteriota</taxon>
    </lineage>
</organism>
<feature type="signal peptide" evidence="4">
    <location>
        <begin position="1"/>
        <end position="25"/>
    </location>
</feature>
<dbReference type="GO" id="GO:0005829">
    <property type="term" value="C:cytosol"/>
    <property type="evidence" value="ECO:0007669"/>
    <property type="project" value="TreeGrafter"/>
</dbReference>
<evidence type="ECO:0008006" key="7">
    <source>
        <dbReference type="Google" id="ProtNLM"/>
    </source>
</evidence>
<name>A0A1F6CA29_HANXR</name>
<keyword evidence="3" id="KW-0175">Coiled coil</keyword>
<dbReference type="SUPFAM" id="SSF111384">
    <property type="entry name" value="OmpH-like"/>
    <property type="match status" value="1"/>
</dbReference>
<evidence type="ECO:0000313" key="5">
    <source>
        <dbReference type="EMBL" id="OGG45787.1"/>
    </source>
</evidence>
<dbReference type="PANTHER" id="PTHR35089">
    <property type="entry name" value="CHAPERONE PROTEIN SKP"/>
    <property type="match status" value="1"/>
</dbReference>
<evidence type="ECO:0000313" key="6">
    <source>
        <dbReference type="Proteomes" id="UP000178606"/>
    </source>
</evidence>
<keyword evidence="2 4" id="KW-0732">Signal</keyword>
<dbReference type="Gene3D" id="3.30.910.20">
    <property type="entry name" value="Skp domain"/>
    <property type="match status" value="1"/>
</dbReference>
<dbReference type="GO" id="GO:0051082">
    <property type="term" value="F:unfolded protein binding"/>
    <property type="evidence" value="ECO:0007669"/>
    <property type="project" value="InterPro"/>
</dbReference>
<dbReference type="GO" id="GO:0050821">
    <property type="term" value="P:protein stabilization"/>
    <property type="evidence" value="ECO:0007669"/>
    <property type="project" value="TreeGrafter"/>
</dbReference>
<reference evidence="5 6" key="1">
    <citation type="journal article" date="2016" name="Nat. Commun.">
        <title>Thousands of microbial genomes shed light on interconnected biogeochemical processes in an aquifer system.</title>
        <authorList>
            <person name="Anantharaman K."/>
            <person name="Brown C.T."/>
            <person name="Hug L.A."/>
            <person name="Sharon I."/>
            <person name="Castelle C.J."/>
            <person name="Probst A.J."/>
            <person name="Thomas B.C."/>
            <person name="Singh A."/>
            <person name="Wilkins M.J."/>
            <person name="Karaoz U."/>
            <person name="Brodie E.L."/>
            <person name="Williams K.H."/>
            <person name="Hubbard S.S."/>
            <person name="Banfield J.F."/>
        </authorList>
    </citation>
    <scope>NUCLEOTIDE SEQUENCE [LARGE SCALE GENOMIC DNA]</scope>
    <source>
        <strain evidence="6">RIFCSPLOWO2_12_FULL_64_10</strain>
    </source>
</reference>
<proteinExistence type="inferred from homology"/>
<dbReference type="InterPro" id="IPR005632">
    <property type="entry name" value="Chaperone_Skp"/>
</dbReference>
<gene>
    <name evidence="5" type="ORF">A3F84_12370</name>
</gene>
<evidence type="ECO:0000256" key="3">
    <source>
        <dbReference type="SAM" id="Coils"/>
    </source>
</evidence>
<evidence type="ECO:0000256" key="4">
    <source>
        <dbReference type="SAM" id="SignalP"/>
    </source>
</evidence>
<feature type="chain" id="PRO_5009523267" description="Molecular chaperone Skp" evidence="4">
    <location>
        <begin position="26"/>
        <end position="191"/>
    </location>
</feature>
<protein>
    <recommendedName>
        <fullName evidence="7">Molecular chaperone Skp</fullName>
    </recommendedName>
</protein>
<evidence type="ECO:0000256" key="2">
    <source>
        <dbReference type="ARBA" id="ARBA00022729"/>
    </source>
</evidence>
<evidence type="ECO:0000256" key="1">
    <source>
        <dbReference type="ARBA" id="ARBA00009091"/>
    </source>
</evidence>
<comment type="caution">
    <text evidence="5">The sequence shown here is derived from an EMBL/GenBank/DDBJ whole genome shotgun (WGS) entry which is preliminary data.</text>
</comment>
<dbReference type="InterPro" id="IPR024930">
    <property type="entry name" value="Skp_dom_sf"/>
</dbReference>
<sequence>MKRTVFLGLGILVVSALALSAPASAQMKFGYVDTDQILAEYRPFQDAQGEYRRFEDELQKQYAEKENLIKKLQEDYKRQELLLSEAKKLEMQKEIEGKMMDIQKFATELTAPGGRLAQKNAELSEPIYKDVNAVLERVSKAGGYDFVFNANQIAYAKEEHNITQKVLEELNKDLEAKKKGSPATKAGAPGR</sequence>
<dbReference type="Pfam" id="PF03938">
    <property type="entry name" value="OmpH"/>
    <property type="match status" value="1"/>
</dbReference>
<comment type="similarity">
    <text evidence="1">Belongs to the Skp family.</text>
</comment>
<feature type="coiled-coil region" evidence="3">
    <location>
        <begin position="44"/>
        <end position="89"/>
    </location>
</feature>
<accession>A0A1F6CA29</accession>